<proteinExistence type="inferred from homology"/>
<evidence type="ECO:0000256" key="5">
    <source>
        <dbReference type="ARBA" id="ARBA00038359"/>
    </source>
</evidence>
<name>A0A086SUX2_HAPC1</name>
<feature type="transmembrane region" description="Helical" evidence="7">
    <location>
        <begin position="167"/>
        <end position="191"/>
    </location>
</feature>
<dbReference type="GO" id="GO:0016020">
    <property type="term" value="C:membrane"/>
    <property type="evidence" value="ECO:0007669"/>
    <property type="project" value="UniProtKB-SubCell"/>
</dbReference>
<comment type="similarity">
    <text evidence="5">Belongs to the SAT4 family.</text>
</comment>
<dbReference type="Pfam" id="PF20684">
    <property type="entry name" value="Fung_rhodopsin"/>
    <property type="match status" value="1"/>
</dbReference>
<evidence type="ECO:0000256" key="4">
    <source>
        <dbReference type="ARBA" id="ARBA00023136"/>
    </source>
</evidence>
<gene>
    <name evidence="9" type="ORF">ACRE_083840</name>
</gene>
<sequence length="380" mass="41837">MAWVYNTPEGTPTKGPTLTAGSLAMTGLALVTVLLRLYVRTSLVKAPGWERRLGVDLTAETIWPETKWGLGLTSLDDMPTENLYNFGLLQYIGAGFYCLGIWGFKASLLLSYMRFMPAGFYRMATITTGVLVTMGHIAFVCVFLFMCTPISTQWDPAVTDGRCVAQVPFYLTFSALTIVFDLAVLILPFPVLLRSKIQRRKKVVLLSLFALGLFVTVIQTIRIQTITNLSNYLDSAKSIIWSIVENDIGIIICNIPTLAPLVKYFSEKTRSGTRASGSRKQLDSRYAMQTWRSTRSGMRPLGSGTDKEGDSVPAGVSTRATAARGAAAADERFSDDYMLDPSGIVKTTDVTVTRYHARSNGDLESLADSTVGRHDDYLRP</sequence>
<feature type="domain" description="Rhodopsin" evidence="8">
    <location>
        <begin position="62"/>
        <end position="263"/>
    </location>
</feature>
<evidence type="ECO:0000313" key="9">
    <source>
        <dbReference type="EMBL" id="KFH40904.1"/>
    </source>
</evidence>
<dbReference type="AlphaFoldDB" id="A0A086SUX2"/>
<feature type="transmembrane region" description="Helical" evidence="7">
    <location>
        <begin position="88"/>
        <end position="112"/>
    </location>
</feature>
<dbReference type="PANTHER" id="PTHR33048:SF64">
    <property type="entry name" value="INTEGRAL MEMBRANE PROTEIN"/>
    <property type="match status" value="1"/>
</dbReference>
<dbReference type="HOGENOM" id="CLU_028200_2_0_1"/>
<dbReference type="InterPro" id="IPR049326">
    <property type="entry name" value="Rhodopsin_dom_fungi"/>
</dbReference>
<evidence type="ECO:0000259" key="8">
    <source>
        <dbReference type="Pfam" id="PF20684"/>
    </source>
</evidence>
<dbReference type="EMBL" id="JPKY01000158">
    <property type="protein sequence ID" value="KFH40904.1"/>
    <property type="molecule type" value="Genomic_DNA"/>
</dbReference>
<feature type="transmembrane region" description="Helical" evidence="7">
    <location>
        <begin position="203"/>
        <end position="221"/>
    </location>
</feature>
<keyword evidence="2 7" id="KW-0812">Transmembrane</keyword>
<evidence type="ECO:0000313" key="10">
    <source>
        <dbReference type="Proteomes" id="UP000029964"/>
    </source>
</evidence>
<feature type="transmembrane region" description="Helical" evidence="7">
    <location>
        <begin position="124"/>
        <end position="147"/>
    </location>
</feature>
<keyword evidence="3 7" id="KW-1133">Transmembrane helix</keyword>
<evidence type="ECO:0000256" key="2">
    <source>
        <dbReference type="ARBA" id="ARBA00022692"/>
    </source>
</evidence>
<comment type="caution">
    <text evidence="9">The sequence shown here is derived from an EMBL/GenBank/DDBJ whole genome shotgun (WGS) entry which is preliminary data.</text>
</comment>
<evidence type="ECO:0000256" key="7">
    <source>
        <dbReference type="SAM" id="Phobius"/>
    </source>
</evidence>
<organism evidence="9 10">
    <name type="scientific">Hapsidospora chrysogenum (strain ATCC 11550 / CBS 779.69 / DSM 880 / IAM 14645 / JCM 23072 / IMI 49137)</name>
    <name type="common">Acremonium chrysogenum</name>
    <dbReference type="NCBI Taxonomy" id="857340"/>
    <lineage>
        <taxon>Eukaryota</taxon>
        <taxon>Fungi</taxon>
        <taxon>Dikarya</taxon>
        <taxon>Ascomycota</taxon>
        <taxon>Pezizomycotina</taxon>
        <taxon>Sordariomycetes</taxon>
        <taxon>Hypocreomycetidae</taxon>
        <taxon>Hypocreales</taxon>
        <taxon>Bionectriaceae</taxon>
        <taxon>Hapsidospora</taxon>
    </lineage>
</organism>
<evidence type="ECO:0000256" key="6">
    <source>
        <dbReference type="SAM" id="MobiDB-lite"/>
    </source>
</evidence>
<reference evidence="10" key="1">
    <citation type="journal article" date="2014" name="Genome Announc.">
        <title>Genome sequence and annotation of Acremonium chrysogenum, producer of the beta-lactam antibiotic cephalosporin C.</title>
        <authorList>
            <person name="Terfehr D."/>
            <person name="Dahlmann T.A."/>
            <person name="Specht T."/>
            <person name="Zadra I."/>
            <person name="Kuernsteiner H."/>
            <person name="Kueck U."/>
        </authorList>
    </citation>
    <scope>NUCLEOTIDE SEQUENCE [LARGE SCALE GENOMIC DNA]</scope>
    <source>
        <strain evidence="10">ATCC 11550 / CBS 779.69 / DSM 880 / IAM 14645 / JCM 23072 / IMI 49137</strain>
    </source>
</reference>
<dbReference type="OrthoDB" id="3529975at2759"/>
<comment type="subcellular location">
    <subcellularLocation>
        <location evidence="1">Membrane</location>
        <topology evidence="1">Multi-pass membrane protein</topology>
    </subcellularLocation>
</comment>
<evidence type="ECO:0000256" key="3">
    <source>
        <dbReference type="ARBA" id="ARBA00022989"/>
    </source>
</evidence>
<protein>
    <recommendedName>
        <fullName evidence="8">Rhodopsin domain-containing protein</fullName>
    </recommendedName>
</protein>
<keyword evidence="10" id="KW-1185">Reference proteome</keyword>
<feature type="transmembrane region" description="Helical" evidence="7">
    <location>
        <begin position="20"/>
        <end position="39"/>
    </location>
</feature>
<keyword evidence="4 7" id="KW-0472">Membrane</keyword>
<dbReference type="Proteomes" id="UP000029964">
    <property type="component" value="Unassembled WGS sequence"/>
</dbReference>
<accession>A0A086SUX2</accession>
<evidence type="ECO:0000256" key="1">
    <source>
        <dbReference type="ARBA" id="ARBA00004141"/>
    </source>
</evidence>
<feature type="region of interest" description="Disordered" evidence="6">
    <location>
        <begin position="295"/>
        <end position="315"/>
    </location>
</feature>
<dbReference type="InterPro" id="IPR052337">
    <property type="entry name" value="SAT4-like"/>
</dbReference>
<dbReference type="PANTHER" id="PTHR33048">
    <property type="entry name" value="PTH11-LIKE INTEGRAL MEMBRANE PROTEIN (AFU_ORTHOLOGUE AFUA_5G11245)"/>
    <property type="match status" value="1"/>
</dbReference>